<dbReference type="EMBL" id="JAXCGZ010003892">
    <property type="protein sequence ID" value="KAK7082769.1"/>
    <property type="molecule type" value="Genomic_DNA"/>
</dbReference>
<keyword evidence="1" id="KW-1133">Transmembrane helix</keyword>
<feature type="transmembrane region" description="Helical" evidence="1">
    <location>
        <begin position="72"/>
        <end position="91"/>
    </location>
</feature>
<dbReference type="Proteomes" id="UP001381693">
    <property type="component" value="Unassembled WGS sequence"/>
</dbReference>
<comment type="caution">
    <text evidence="2">The sequence shown here is derived from an EMBL/GenBank/DDBJ whole genome shotgun (WGS) entry which is preliminary data.</text>
</comment>
<accession>A0AAN8XNG0</accession>
<dbReference type="PANTHER" id="PTHR12226">
    <property type="entry name" value="MANNOSE-P-DOLICHOL UTILIZATION DEFECT 1 LEC35 -RELATED"/>
    <property type="match status" value="1"/>
</dbReference>
<sequence length="190" mass="20516">MALTSGTVQDLFLYNLALASGTVQRRGYTIMLSYNIYAAYPLSTFFEYPLLVLQDVVMLGVFLSFNNMLSAAAILPATAASYFAYSIAVGLLPHTLITTLVGLCTPISASSKVVALLAIIRSKNSSTVSVPSWVISAYTSLTRLFTTYVESADFALMMNFGTSLVLNAMIVAAAVTYKPTYIPKTSKKKE</sequence>
<reference evidence="2 3" key="1">
    <citation type="submission" date="2023-11" db="EMBL/GenBank/DDBJ databases">
        <title>Halocaridina rubra genome assembly.</title>
        <authorList>
            <person name="Smith C."/>
        </authorList>
    </citation>
    <scope>NUCLEOTIDE SEQUENCE [LARGE SCALE GENOMIC DNA]</scope>
    <source>
        <strain evidence="2">EP-1</strain>
        <tissue evidence="2">Whole</tissue>
    </source>
</reference>
<evidence type="ECO:0000313" key="2">
    <source>
        <dbReference type="EMBL" id="KAK7082769.1"/>
    </source>
</evidence>
<dbReference type="PANTHER" id="PTHR12226:SF3">
    <property type="entry name" value="SOLUTE CARRIER FAMILY 66 MEMBER 3"/>
    <property type="match status" value="1"/>
</dbReference>
<dbReference type="AlphaFoldDB" id="A0AAN8XNG0"/>
<keyword evidence="1" id="KW-0472">Membrane</keyword>
<keyword evidence="1" id="KW-0812">Transmembrane</keyword>
<feature type="transmembrane region" description="Helical" evidence="1">
    <location>
        <begin position="155"/>
        <end position="177"/>
    </location>
</feature>
<proteinExistence type="predicted"/>
<dbReference type="InterPro" id="IPR016817">
    <property type="entry name" value="MannP-dilichol_defect-1"/>
</dbReference>
<keyword evidence="3" id="KW-1185">Reference proteome</keyword>
<feature type="transmembrane region" description="Helical" evidence="1">
    <location>
        <begin position="97"/>
        <end position="120"/>
    </location>
</feature>
<evidence type="ECO:0000313" key="3">
    <source>
        <dbReference type="Proteomes" id="UP001381693"/>
    </source>
</evidence>
<gene>
    <name evidence="2" type="primary">PQLC3</name>
    <name evidence="2" type="ORF">SK128_009603</name>
</gene>
<name>A0AAN8XNG0_HALRR</name>
<organism evidence="2 3">
    <name type="scientific">Halocaridina rubra</name>
    <name type="common">Hawaiian red shrimp</name>
    <dbReference type="NCBI Taxonomy" id="373956"/>
    <lineage>
        <taxon>Eukaryota</taxon>
        <taxon>Metazoa</taxon>
        <taxon>Ecdysozoa</taxon>
        <taxon>Arthropoda</taxon>
        <taxon>Crustacea</taxon>
        <taxon>Multicrustacea</taxon>
        <taxon>Malacostraca</taxon>
        <taxon>Eumalacostraca</taxon>
        <taxon>Eucarida</taxon>
        <taxon>Decapoda</taxon>
        <taxon>Pleocyemata</taxon>
        <taxon>Caridea</taxon>
        <taxon>Atyoidea</taxon>
        <taxon>Atyidae</taxon>
        <taxon>Halocaridina</taxon>
    </lineage>
</organism>
<protein>
    <submittedName>
        <fullName evidence="2">PQ-loop repeat-containing protein 3</fullName>
    </submittedName>
</protein>
<evidence type="ECO:0000256" key="1">
    <source>
        <dbReference type="SAM" id="Phobius"/>
    </source>
</evidence>